<gene>
    <name evidence="3" type="ORF">P3X46_019165</name>
</gene>
<feature type="compositionally biased region" description="Low complexity" evidence="1">
    <location>
        <begin position="45"/>
        <end position="60"/>
    </location>
</feature>
<proteinExistence type="predicted"/>
<dbReference type="EMBL" id="JARPOI010000010">
    <property type="protein sequence ID" value="KAJ9171117.1"/>
    <property type="molecule type" value="Genomic_DNA"/>
</dbReference>
<dbReference type="InterPro" id="IPR005607">
    <property type="entry name" value="BSD_dom"/>
</dbReference>
<sequence length="520" mass="56419">MSWLARSIANSLKLDDDDDDDRSPNPNVTESKSPPIPQSDHHSKSSSPTSPSSTASATTPRGVKEDLSELTKTLTRQFWGVASFLAPAPDPSSPSFPSSKISDGPGDNPQPHQLPDPEESNEDLIAGIRSDFAEIGGKFKSGISKLSSNVNVSEISKIASNFLQIGSEKDFTDEDLVGSAVGVTEEVIAFARDIAMHPETWLDFPVPDDEDFDDFDMSDAQQEHALAVERLAPRLAALRIELCPGYMSEGCFWKIYFVLLHPRLIKHDAELLSTPQIVEARAMLSHELQNKAKATKPGWSGIGTSRSTGTADLPHEESLSVPSHAEYESVPLKTSSIEVGHPTILANTSGNEAIPSGIVDEQETEKHPVLSTEMQIIDKAVVEEESVDQAKHRHLSSSSSKVLDEKFEDDADDWLKDESSEMVGTSGSTMHIGNDEDVSFSDLEEDDGDVPTSYKKVTSGSDASTKDSRDWVQLSKGSSDSVKDINPVSVKHAGSEQVSAANSESKESNDWLDVEDIDVM</sequence>
<feature type="compositionally biased region" description="Acidic residues" evidence="1">
    <location>
        <begin position="510"/>
        <end position="520"/>
    </location>
</feature>
<feature type="region of interest" description="Disordered" evidence="1">
    <location>
        <begin position="416"/>
        <end position="520"/>
    </location>
</feature>
<comment type="caution">
    <text evidence="3">The sequence shown here is derived from an EMBL/GenBank/DDBJ whole genome shotgun (WGS) entry which is preliminary data.</text>
</comment>
<dbReference type="InterPro" id="IPR035925">
    <property type="entry name" value="BSD_dom_sf"/>
</dbReference>
<feature type="region of interest" description="Disordered" evidence="1">
    <location>
        <begin position="89"/>
        <end position="120"/>
    </location>
</feature>
<dbReference type="SUPFAM" id="SSF140383">
    <property type="entry name" value="BSD domain-like"/>
    <property type="match status" value="1"/>
</dbReference>
<evidence type="ECO:0000259" key="2">
    <source>
        <dbReference type="PROSITE" id="PS50858"/>
    </source>
</evidence>
<evidence type="ECO:0000313" key="4">
    <source>
        <dbReference type="Proteomes" id="UP001174677"/>
    </source>
</evidence>
<evidence type="ECO:0000256" key="1">
    <source>
        <dbReference type="SAM" id="MobiDB-lite"/>
    </source>
</evidence>
<reference evidence="3 4" key="1">
    <citation type="journal article" date="2023" name="Plant Biotechnol. J.">
        <title>Chromosome-level wild Hevea brasiliensis genome provides new tools for genomic-assisted breeding and valuable loci to elevate rubber yield.</title>
        <authorList>
            <person name="Cheng H."/>
            <person name="Song X."/>
            <person name="Hu Y."/>
            <person name="Wu T."/>
            <person name="Yang Q."/>
            <person name="An Z."/>
            <person name="Feng S."/>
            <person name="Deng Z."/>
            <person name="Wu W."/>
            <person name="Zeng X."/>
            <person name="Tu M."/>
            <person name="Wang X."/>
            <person name="Huang H."/>
        </authorList>
    </citation>
    <scope>NUCLEOTIDE SEQUENCE [LARGE SCALE GENOMIC DNA]</scope>
    <source>
        <strain evidence="3">MT/VB/25A 57/8</strain>
    </source>
</reference>
<feature type="region of interest" description="Disordered" evidence="1">
    <location>
        <begin position="1"/>
        <end position="69"/>
    </location>
</feature>
<dbReference type="PANTHER" id="PTHR31923">
    <property type="entry name" value="BSD DOMAIN-CONTAINING PROTEIN"/>
    <property type="match status" value="1"/>
</dbReference>
<dbReference type="PROSITE" id="PS50858">
    <property type="entry name" value="BSD"/>
    <property type="match status" value="1"/>
</dbReference>
<protein>
    <recommendedName>
        <fullName evidence="2">BSD domain-containing protein</fullName>
    </recommendedName>
</protein>
<dbReference type="PANTHER" id="PTHR31923:SF4">
    <property type="entry name" value="BSD DOMAIN-CONTAINING PROTEIN"/>
    <property type="match status" value="1"/>
</dbReference>
<dbReference type="SMART" id="SM00751">
    <property type="entry name" value="BSD"/>
    <property type="match status" value="1"/>
</dbReference>
<feature type="domain" description="BSD" evidence="2">
    <location>
        <begin position="212"/>
        <end position="264"/>
    </location>
</feature>
<evidence type="ECO:0000313" key="3">
    <source>
        <dbReference type="EMBL" id="KAJ9171117.1"/>
    </source>
</evidence>
<feature type="compositionally biased region" description="Acidic residues" evidence="1">
    <location>
        <begin position="435"/>
        <end position="449"/>
    </location>
</feature>
<name>A0ABQ9LV63_HEVBR</name>
<dbReference type="Pfam" id="PF03909">
    <property type="entry name" value="BSD"/>
    <property type="match status" value="1"/>
</dbReference>
<feature type="region of interest" description="Disordered" evidence="1">
    <location>
        <begin position="294"/>
        <end position="324"/>
    </location>
</feature>
<feature type="compositionally biased region" description="Polar residues" evidence="1">
    <location>
        <begin position="422"/>
        <end position="431"/>
    </location>
</feature>
<keyword evidence="4" id="KW-1185">Reference proteome</keyword>
<organism evidence="3 4">
    <name type="scientific">Hevea brasiliensis</name>
    <name type="common">Para rubber tree</name>
    <name type="synonym">Siphonia brasiliensis</name>
    <dbReference type="NCBI Taxonomy" id="3981"/>
    <lineage>
        <taxon>Eukaryota</taxon>
        <taxon>Viridiplantae</taxon>
        <taxon>Streptophyta</taxon>
        <taxon>Embryophyta</taxon>
        <taxon>Tracheophyta</taxon>
        <taxon>Spermatophyta</taxon>
        <taxon>Magnoliopsida</taxon>
        <taxon>eudicotyledons</taxon>
        <taxon>Gunneridae</taxon>
        <taxon>Pentapetalae</taxon>
        <taxon>rosids</taxon>
        <taxon>fabids</taxon>
        <taxon>Malpighiales</taxon>
        <taxon>Euphorbiaceae</taxon>
        <taxon>Crotonoideae</taxon>
        <taxon>Micrandreae</taxon>
        <taxon>Hevea</taxon>
    </lineage>
</organism>
<dbReference type="Gene3D" id="1.10.3970.10">
    <property type="entry name" value="BSD domain"/>
    <property type="match status" value="1"/>
</dbReference>
<dbReference type="Proteomes" id="UP001174677">
    <property type="component" value="Chromosome 10"/>
</dbReference>
<accession>A0ABQ9LV63</accession>